<dbReference type="InterPro" id="IPR004316">
    <property type="entry name" value="SWEET_rpt"/>
</dbReference>
<dbReference type="Proteomes" id="UP001604336">
    <property type="component" value="Unassembled WGS sequence"/>
</dbReference>
<evidence type="ECO:0000256" key="10">
    <source>
        <dbReference type="SAM" id="MobiDB-lite"/>
    </source>
</evidence>
<dbReference type="PANTHER" id="PTHR10791:SF28">
    <property type="entry name" value="BIDIRECTIONAL SUGAR TRANSPORTER SWEET3"/>
    <property type="match status" value="1"/>
</dbReference>
<dbReference type="FunFam" id="1.20.1280.290:FF:000001">
    <property type="entry name" value="Bidirectional sugar transporter SWEET"/>
    <property type="match status" value="1"/>
</dbReference>
<gene>
    <name evidence="11" type="ORF">Adt_12462</name>
</gene>
<evidence type="ECO:0000256" key="5">
    <source>
        <dbReference type="ARBA" id="ARBA00022692"/>
    </source>
</evidence>
<evidence type="ECO:0000313" key="11">
    <source>
        <dbReference type="EMBL" id="KAL2527408.1"/>
    </source>
</evidence>
<dbReference type="EMBL" id="JBFOLK010000003">
    <property type="protein sequence ID" value="KAL2527408.1"/>
    <property type="molecule type" value="Genomic_DNA"/>
</dbReference>
<sequence length="265" mass="29985">MAERIRLAVGILGNAASLLLYAAPILTFSRVIRNKSTEEFSCVPYILALMNCFLYTWYGLPIVSYQWENFPVVTINGLGILLELSFIGLYFYFASSNGKKKVAILTIPVIIVFCITAILSTFVFHDHPHRKAFVGSIGLVASVAMYGSPLVVMKQVIQTKSVEFMPFYLSLFSFLASSLWMAYGLLGRDLFLASPNLVGTPLGILQLLLYCKYKKNEIIEVEPQKWDLEGSYEKSKQQLEKLDDEKQKQDEKQRQHSQIDADTKI</sequence>
<proteinExistence type="inferred from homology"/>
<keyword evidence="12" id="KW-1185">Reference proteome</keyword>
<dbReference type="GO" id="GO:0051260">
    <property type="term" value="P:protein homooligomerization"/>
    <property type="evidence" value="ECO:0007669"/>
    <property type="project" value="UniProtKB-ARBA"/>
</dbReference>
<protein>
    <recommendedName>
        <fullName evidence="9">Bidirectional sugar transporter SWEET</fullName>
    </recommendedName>
</protein>
<name>A0ABD1URS5_9LAMI</name>
<dbReference type="Pfam" id="PF03083">
    <property type="entry name" value="MtN3_slv"/>
    <property type="match status" value="2"/>
</dbReference>
<evidence type="ECO:0000256" key="9">
    <source>
        <dbReference type="RuleBase" id="RU910715"/>
    </source>
</evidence>
<keyword evidence="3 9" id="KW-0813">Transport</keyword>
<comment type="caution">
    <text evidence="11">The sequence shown here is derived from an EMBL/GenBank/DDBJ whole genome shotgun (WGS) entry which is preliminary data.</text>
</comment>
<keyword evidence="8 9" id="KW-0472">Membrane</keyword>
<dbReference type="InterPro" id="IPR047664">
    <property type="entry name" value="SWEET"/>
</dbReference>
<feature type="transmembrane region" description="Helical" evidence="9">
    <location>
        <begin position="131"/>
        <end position="152"/>
    </location>
</feature>
<feature type="region of interest" description="Disordered" evidence="10">
    <location>
        <begin position="237"/>
        <end position="265"/>
    </location>
</feature>
<comment type="function">
    <text evidence="9">Mediates both low-affinity uptake and efflux of sugar across the membrane.</text>
</comment>
<dbReference type="PANTHER" id="PTHR10791">
    <property type="entry name" value="RAG1-ACTIVATING PROTEIN 1"/>
    <property type="match status" value="1"/>
</dbReference>
<dbReference type="GO" id="GO:0005886">
    <property type="term" value="C:plasma membrane"/>
    <property type="evidence" value="ECO:0007669"/>
    <property type="project" value="UniProtKB-SubCell"/>
</dbReference>
<organism evidence="11 12">
    <name type="scientific">Abeliophyllum distichum</name>
    <dbReference type="NCBI Taxonomy" id="126358"/>
    <lineage>
        <taxon>Eukaryota</taxon>
        <taxon>Viridiplantae</taxon>
        <taxon>Streptophyta</taxon>
        <taxon>Embryophyta</taxon>
        <taxon>Tracheophyta</taxon>
        <taxon>Spermatophyta</taxon>
        <taxon>Magnoliopsida</taxon>
        <taxon>eudicotyledons</taxon>
        <taxon>Gunneridae</taxon>
        <taxon>Pentapetalae</taxon>
        <taxon>asterids</taxon>
        <taxon>lamiids</taxon>
        <taxon>Lamiales</taxon>
        <taxon>Oleaceae</taxon>
        <taxon>Forsythieae</taxon>
        <taxon>Abeliophyllum</taxon>
    </lineage>
</organism>
<feature type="transmembrane region" description="Helical" evidence="9">
    <location>
        <begin position="164"/>
        <end position="186"/>
    </location>
</feature>
<evidence type="ECO:0000256" key="6">
    <source>
        <dbReference type="ARBA" id="ARBA00022737"/>
    </source>
</evidence>
<feature type="transmembrane region" description="Helical" evidence="9">
    <location>
        <begin position="6"/>
        <end position="28"/>
    </location>
</feature>
<comment type="subcellular location">
    <subcellularLocation>
        <location evidence="9">Cell membrane</location>
        <topology evidence="9">Multi-pass membrane protein</topology>
    </subcellularLocation>
    <subcellularLocation>
        <location evidence="1">Endomembrane system</location>
        <topology evidence="1">Multi-pass membrane protein</topology>
    </subcellularLocation>
</comment>
<dbReference type="GO" id="GO:0012505">
    <property type="term" value="C:endomembrane system"/>
    <property type="evidence" value="ECO:0007669"/>
    <property type="project" value="UniProtKB-SubCell"/>
</dbReference>
<keyword evidence="6" id="KW-0677">Repeat</keyword>
<dbReference type="FunFam" id="1.20.1280.290:FF:000002">
    <property type="entry name" value="Bidirectional sugar transporter SWEET"/>
    <property type="match status" value="1"/>
</dbReference>
<dbReference type="Gene3D" id="1.20.1280.290">
    <property type="match status" value="2"/>
</dbReference>
<evidence type="ECO:0000256" key="7">
    <source>
        <dbReference type="ARBA" id="ARBA00022989"/>
    </source>
</evidence>
<feature type="transmembrane region" description="Helical" evidence="9">
    <location>
        <begin position="102"/>
        <end position="125"/>
    </location>
</feature>
<keyword evidence="7 9" id="KW-1133">Transmembrane helix</keyword>
<accession>A0ABD1URS5</accession>
<keyword evidence="5 9" id="KW-0812">Transmembrane</keyword>
<evidence type="ECO:0000256" key="8">
    <source>
        <dbReference type="ARBA" id="ARBA00023136"/>
    </source>
</evidence>
<feature type="transmembrane region" description="Helical" evidence="9">
    <location>
        <begin position="70"/>
        <end position="93"/>
    </location>
</feature>
<reference evidence="12" key="1">
    <citation type="submission" date="2024-07" db="EMBL/GenBank/DDBJ databases">
        <title>Two chromosome-level genome assemblies of Korean endemic species Abeliophyllum distichum and Forsythia ovata (Oleaceae).</title>
        <authorList>
            <person name="Jang H."/>
        </authorList>
    </citation>
    <scope>NUCLEOTIDE SEQUENCE [LARGE SCALE GENOMIC DNA]</scope>
</reference>
<feature type="transmembrane region" description="Helical" evidence="9">
    <location>
        <begin position="40"/>
        <end position="58"/>
    </location>
</feature>
<keyword evidence="4 9" id="KW-0762">Sugar transport</keyword>
<comment type="similarity">
    <text evidence="2 9">Belongs to the SWEET sugar transporter family.</text>
</comment>
<evidence type="ECO:0000313" key="12">
    <source>
        <dbReference type="Proteomes" id="UP001604336"/>
    </source>
</evidence>
<feature type="transmembrane region" description="Helical" evidence="9">
    <location>
        <begin position="192"/>
        <end position="211"/>
    </location>
</feature>
<evidence type="ECO:0000256" key="1">
    <source>
        <dbReference type="ARBA" id="ARBA00004127"/>
    </source>
</evidence>
<evidence type="ECO:0000256" key="3">
    <source>
        <dbReference type="ARBA" id="ARBA00022448"/>
    </source>
</evidence>
<dbReference type="AlphaFoldDB" id="A0ABD1URS5"/>
<evidence type="ECO:0000256" key="4">
    <source>
        <dbReference type="ARBA" id="ARBA00022597"/>
    </source>
</evidence>
<evidence type="ECO:0000256" key="2">
    <source>
        <dbReference type="ARBA" id="ARBA00007809"/>
    </source>
</evidence>